<accession>A0A1J1HS07</accession>
<reference evidence="1 2" key="1">
    <citation type="submission" date="2015-04" db="EMBL/GenBank/DDBJ databases">
        <authorList>
            <person name="Syromyatnikov M.Y."/>
            <person name="Popov V.N."/>
        </authorList>
    </citation>
    <scope>NUCLEOTIDE SEQUENCE [LARGE SCALE GENOMIC DNA]</scope>
</reference>
<dbReference type="Proteomes" id="UP000183832">
    <property type="component" value="Unassembled WGS sequence"/>
</dbReference>
<keyword evidence="2" id="KW-1185">Reference proteome</keyword>
<protein>
    <submittedName>
        <fullName evidence="1">CLUMA_CG004455, isoform A</fullName>
    </submittedName>
</protein>
<evidence type="ECO:0000313" key="1">
    <source>
        <dbReference type="EMBL" id="CRK90763.1"/>
    </source>
</evidence>
<dbReference type="EMBL" id="CVRI01000020">
    <property type="protein sequence ID" value="CRK90763.1"/>
    <property type="molecule type" value="Genomic_DNA"/>
</dbReference>
<evidence type="ECO:0000313" key="2">
    <source>
        <dbReference type="Proteomes" id="UP000183832"/>
    </source>
</evidence>
<dbReference type="AlphaFoldDB" id="A0A1J1HS07"/>
<organism evidence="1 2">
    <name type="scientific">Clunio marinus</name>
    <dbReference type="NCBI Taxonomy" id="568069"/>
    <lineage>
        <taxon>Eukaryota</taxon>
        <taxon>Metazoa</taxon>
        <taxon>Ecdysozoa</taxon>
        <taxon>Arthropoda</taxon>
        <taxon>Hexapoda</taxon>
        <taxon>Insecta</taxon>
        <taxon>Pterygota</taxon>
        <taxon>Neoptera</taxon>
        <taxon>Endopterygota</taxon>
        <taxon>Diptera</taxon>
        <taxon>Nematocera</taxon>
        <taxon>Chironomoidea</taxon>
        <taxon>Chironomidae</taxon>
        <taxon>Clunio</taxon>
    </lineage>
</organism>
<name>A0A1J1HS07_9DIPT</name>
<gene>
    <name evidence="1" type="ORF">CLUMA_CG004455</name>
</gene>
<proteinExistence type="predicted"/>
<sequence length="59" mass="6877">MIVAECKLSFCVGLVCKERPFFPWDQKLLEGFQSKSIRNLLLIENQIEFCCFNLCSIKC</sequence>